<evidence type="ECO:0000313" key="2">
    <source>
        <dbReference type="EMBL" id="MDO3720887.1"/>
    </source>
</evidence>
<protein>
    <submittedName>
        <fullName evidence="2">Alpha/beta hydrolase</fullName>
    </submittedName>
</protein>
<dbReference type="PANTHER" id="PTHR12277:SF81">
    <property type="entry name" value="PROTEIN ABHD13"/>
    <property type="match status" value="1"/>
</dbReference>
<dbReference type="PRINTS" id="PR00111">
    <property type="entry name" value="ABHYDROLASE"/>
</dbReference>
<keyword evidence="3" id="KW-1185">Reference proteome</keyword>
<dbReference type="InterPro" id="IPR000073">
    <property type="entry name" value="AB_hydrolase_1"/>
</dbReference>
<dbReference type="Proteomes" id="UP001168640">
    <property type="component" value="Unassembled WGS sequence"/>
</dbReference>
<dbReference type="PROSITE" id="PS51257">
    <property type="entry name" value="PROKAR_LIPOPROTEIN"/>
    <property type="match status" value="1"/>
</dbReference>
<sequence>MASRRSRILLMVREATLKTWLAVVLAGLGLMTGCSSAFFYPDDITYVTPGRLNLTYEDVYLDTRDRETLHGWWLPAEPSEAPPKGTVYFLHGNAQNISSHILNVSWLPEQGYNVFALDYRGYGKSTGAPDIEGALHDAETGLNWLNTRDEVRTGPLFLLGQSLGGALGVALASEWIKRGKEPGIDGVIIDGAFSGFRGIAREKLSSFWLTWPLQIPLSWTIPDDYEGVDRVRDISPVPLLVIHSLRDEVIPFHHGKALFEAAAQPKRLIATDTPHAATFILPEHRITALSFFDEAGAEQTQVSAAQEP</sequence>
<dbReference type="EMBL" id="JAUMIS010000001">
    <property type="protein sequence ID" value="MDO3720887.1"/>
    <property type="molecule type" value="Genomic_DNA"/>
</dbReference>
<evidence type="ECO:0000259" key="1">
    <source>
        <dbReference type="Pfam" id="PF12146"/>
    </source>
</evidence>
<feature type="domain" description="Serine aminopeptidase S33" evidence="1">
    <location>
        <begin position="82"/>
        <end position="193"/>
    </location>
</feature>
<dbReference type="SUPFAM" id="SSF53474">
    <property type="entry name" value="alpha/beta-Hydrolases"/>
    <property type="match status" value="1"/>
</dbReference>
<name>A0ABT8VY27_9GAMM</name>
<dbReference type="GO" id="GO:0016787">
    <property type="term" value="F:hydrolase activity"/>
    <property type="evidence" value="ECO:0007669"/>
    <property type="project" value="UniProtKB-KW"/>
</dbReference>
<dbReference type="PANTHER" id="PTHR12277">
    <property type="entry name" value="ALPHA/BETA HYDROLASE DOMAIN-CONTAINING PROTEIN"/>
    <property type="match status" value="1"/>
</dbReference>
<dbReference type="RefSeq" id="WP_302908972.1">
    <property type="nucleotide sequence ID" value="NZ_JAUMIS010000001.1"/>
</dbReference>
<dbReference type="Pfam" id="PF12146">
    <property type="entry name" value="Hydrolase_4"/>
    <property type="match status" value="1"/>
</dbReference>
<proteinExistence type="predicted"/>
<organism evidence="2 3">
    <name type="scientific">Marinobacter suaedae</name>
    <dbReference type="NCBI Taxonomy" id="3057675"/>
    <lineage>
        <taxon>Bacteria</taxon>
        <taxon>Pseudomonadati</taxon>
        <taxon>Pseudomonadota</taxon>
        <taxon>Gammaproteobacteria</taxon>
        <taxon>Pseudomonadales</taxon>
        <taxon>Marinobacteraceae</taxon>
        <taxon>Marinobacter</taxon>
    </lineage>
</organism>
<dbReference type="InterPro" id="IPR022742">
    <property type="entry name" value="Hydrolase_4"/>
</dbReference>
<gene>
    <name evidence="2" type="ORF">QVZ43_04075</name>
</gene>
<evidence type="ECO:0000313" key="3">
    <source>
        <dbReference type="Proteomes" id="UP001168640"/>
    </source>
</evidence>
<keyword evidence="2" id="KW-0378">Hydrolase</keyword>
<comment type="caution">
    <text evidence="2">The sequence shown here is derived from an EMBL/GenBank/DDBJ whole genome shotgun (WGS) entry which is preliminary data.</text>
</comment>
<dbReference type="InterPro" id="IPR029058">
    <property type="entry name" value="AB_hydrolase_fold"/>
</dbReference>
<reference evidence="2" key="1">
    <citation type="submission" date="2023-07" db="EMBL/GenBank/DDBJ databases">
        <title>Marinobacter sp. chi1 genome sequencing and assembly.</title>
        <authorList>
            <person name="Park S."/>
        </authorList>
    </citation>
    <scope>NUCLEOTIDE SEQUENCE</scope>
    <source>
        <strain evidence="2">Chi1</strain>
    </source>
</reference>
<dbReference type="Gene3D" id="3.40.50.1820">
    <property type="entry name" value="alpha/beta hydrolase"/>
    <property type="match status" value="1"/>
</dbReference>
<accession>A0ABT8VY27</accession>